<keyword evidence="4 5" id="KW-0808">Transferase</keyword>
<dbReference type="EMBL" id="MFNF01000033">
    <property type="protein sequence ID" value="OGH01548.1"/>
    <property type="molecule type" value="Genomic_DNA"/>
</dbReference>
<reference evidence="5 6" key="1">
    <citation type="journal article" date="2016" name="Nat. Commun.">
        <title>Thousands of microbial genomes shed light on interconnected biogeochemical processes in an aquifer system.</title>
        <authorList>
            <person name="Anantharaman K."/>
            <person name="Brown C.T."/>
            <person name="Hug L.A."/>
            <person name="Sharon I."/>
            <person name="Castelle C.J."/>
            <person name="Probst A.J."/>
            <person name="Thomas B.C."/>
            <person name="Singh A."/>
            <person name="Wilkins M.J."/>
            <person name="Karaoz U."/>
            <person name="Brodie E.L."/>
            <person name="Williams K.H."/>
            <person name="Hubbard S.S."/>
            <person name="Banfield J.F."/>
        </authorList>
    </citation>
    <scope>NUCLEOTIDE SEQUENCE [LARGE SCALE GENOMIC DNA]</scope>
</reference>
<sequence length="118" mass="13037">MRFGILLKEGPYNHQAADTAYHFVQAALKRGHEVEAVFLYNDGVYNANKLMSPPQDDRHIGKRWSELGANGVEILACIAAAKRRGITEEVLIENATITGLGQLTDIAIRVDRLVTFGD</sequence>
<dbReference type="NCBIfam" id="TIGR03012">
    <property type="entry name" value="sulf_tusD_dsrE"/>
    <property type="match status" value="1"/>
</dbReference>
<accession>A0A1F6GTY1</accession>
<name>A0A1F6GTY1_9PROT</name>
<proteinExistence type="inferred from homology"/>
<dbReference type="InterPro" id="IPR017463">
    <property type="entry name" value="Sulphur_relay_TusD/DsrE"/>
</dbReference>
<protein>
    <submittedName>
        <fullName evidence="5">Sulfurtransferase TusD</fullName>
    </submittedName>
</protein>
<gene>
    <name evidence="5" type="ORF">A2557_14040</name>
</gene>
<keyword evidence="3" id="KW-0963">Cytoplasm</keyword>
<evidence type="ECO:0000256" key="2">
    <source>
        <dbReference type="ARBA" id="ARBA00007067"/>
    </source>
</evidence>
<dbReference type="Gene3D" id="3.40.1260.10">
    <property type="entry name" value="DsrEFH-like"/>
    <property type="match status" value="1"/>
</dbReference>
<dbReference type="Proteomes" id="UP000177583">
    <property type="component" value="Unassembled WGS sequence"/>
</dbReference>
<comment type="similarity">
    <text evidence="2">Belongs to the DsrE/TusD family.</text>
</comment>
<dbReference type="AlphaFoldDB" id="A0A1F6GTY1"/>
<evidence type="ECO:0000256" key="1">
    <source>
        <dbReference type="ARBA" id="ARBA00004496"/>
    </source>
</evidence>
<comment type="caution">
    <text evidence="5">The sequence shown here is derived from an EMBL/GenBank/DDBJ whole genome shotgun (WGS) entry which is preliminary data.</text>
</comment>
<dbReference type="InterPro" id="IPR027396">
    <property type="entry name" value="DsrEFH-like"/>
</dbReference>
<dbReference type="GO" id="GO:0097163">
    <property type="term" value="F:sulfur carrier activity"/>
    <property type="evidence" value="ECO:0007669"/>
    <property type="project" value="TreeGrafter"/>
</dbReference>
<dbReference type="GO" id="GO:0016783">
    <property type="term" value="F:sulfurtransferase activity"/>
    <property type="evidence" value="ECO:0007669"/>
    <property type="project" value="InterPro"/>
</dbReference>
<dbReference type="InterPro" id="IPR003787">
    <property type="entry name" value="Sulphur_relay_DsrE/F-like"/>
</dbReference>
<dbReference type="Pfam" id="PF02635">
    <property type="entry name" value="DsrE"/>
    <property type="match status" value="1"/>
</dbReference>
<dbReference type="PANTHER" id="PTHR34874">
    <property type="entry name" value="PROTEIN YCHN"/>
    <property type="match status" value="1"/>
</dbReference>
<evidence type="ECO:0000256" key="4">
    <source>
        <dbReference type="ARBA" id="ARBA00022679"/>
    </source>
</evidence>
<dbReference type="PANTHER" id="PTHR34874:SF3">
    <property type="entry name" value="SULFURTRANSFERASE TUSD"/>
    <property type="match status" value="1"/>
</dbReference>
<dbReference type="GO" id="GO:1990228">
    <property type="term" value="C:sulfurtransferase complex"/>
    <property type="evidence" value="ECO:0007669"/>
    <property type="project" value="TreeGrafter"/>
</dbReference>
<organism evidence="5 6">
    <name type="scientific">Candidatus Lambdaproteobacteria bacterium RIFOXYD2_FULL_56_26</name>
    <dbReference type="NCBI Taxonomy" id="1817773"/>
    <lineage>
        <taxon>Bacteria</taxon>
        <taxon>Pseudomonadati</taxon>
        <taxon>Pseudomonadota</taxon>
        <taxon>Candidatus Lambdaproteobacteria</taxon>
    </lineage>
</organism>
<evidence type="ECO:0000256" key="3">
    <source>
        <dbReference type="ARBA" id="ARBA00022490"/>
    </source>
</evidence>
<dbReference type="GO" id="GO:0002143">
    <property type="term" value="P:tRNA wobble position uridine thiolation"/>
    <property type="evidence" value="ECO:0007669"/>
    <property type="project" value="TreeGrafter"/>
</dbReference>
<evidence type="ECO:0000313" key="6">
    <source>
        <dbReference type="Proteomes" id="UP000177583"/>
    </source>
</evidence>
<comment type="subcellular location">
    <subcellularLocation>
        <location evidence="1">Cytoplasm</location>
    </subcellularLocation>
</comment>
<evidence type="ECO:0000313" key="5">
    <source>
        <dbReference type="EMBL" id="OGH01548.1"/>
    </source>
</evidence>
<dbReference type="SUPFAM" id="SSF75169">
    <property type="entry name" value="DsrEFH-like"/>
    <property type="match status" value="1"/>
</dbReference>
<dbReference type="NCBIfam" id="NF001237">
    <property type="entry name" value="PRK00207.1"/>
    <property type="match status" value="1"/>
</dbReference>